<dbReference type="Pfam" id="PF14022">
    <property type="entry name" value="DUF4238"/>
    <property type="match status" value="1"/>
</dbReference>
<name>A0ABU9NK99_9FLAO</name>
<dbReference type="InterPro" id="IPR025332">
    <property type="entry name" value="DUF4238"/>
</dbReference>
<gene>
    <name evidence="1" type="ORF">WFZ86_04475</name>
</gene>
<accession>A0ABU9NK99</accession>
<evidence type="ECO:0000313" key="1">
    <source>
        <dbReference type="EMBL" id="MEM0575745.1"/>
    </source>
</evidence>
<dbReference type="Proteomes" id="UP001468798">
    <property type="component" value="Unassembled WGS sequence"/>
</dbReference>
<comment type="caution">
    <text evidence="1">The sequence shown here is derived from an EMBL/GenBank/DDBJ whole genome shotgun (WGS) entry which is preliminary data.</text>
</comment>
<organism evidence="1 2">
    <name type="scientific">Flavobacterium polysaccharolyticum</name>
    <dbReference type="NCBI Taxonomy" id="3133148"/>
    <lineage>
        <taxon>Bacteria</taxon>
        <taxon>Pseudomonadati</taxon>
        <taxon>Bacteroidota</taxon>
        <taxon>Flavobacteriia</taxon>
        <taxon>Flavobacteriales</taxon>
        <taxon>Flavobacteriaceae</taxon>
        <taxon>Flavobacterium</taxon>
    </lineage>
</organism>
<sequence length="306" mass="36564">MTQIKKKQHYVWKKYLMSWSNKNQIFASFKSSRKIIKTNIEGVAQERFFYALEELTEEEEIILKELITLWSNDIVRPLLMEYYQMITIYSKINRTIKSIDLSTVNSTELDKNLALLKANTIENMHTSFEKFGERLIAIRKVEDLEFLDNERELLTTMIYVCFQYLRTKNMREVIKPIITKYPYISNKFLNFIPFIYALGIANSLTYEKNIKFIYFDNKTEIDFITTDQPIINAKKHIISDTGIVSQLEYYYPITPKIAIIIHYQEQEEKRKYVLIEKQQVNHYNDLMISNAKEFVFSSTEEQLMFI</sequence>
<protein>
    <submittedName>
        <fullName evidence="1">DUF4238 domain-containing protein</fullName>
    </submittedName>
</protein>
<proteinExistence type="predicted"/>
<dbReference type="RefSeq" id="WP_342690821.1">
    <property type="nucleotide sequence ID" value="NZ_JBCGDP010000003.1"/>
</dbReference>
<reference evidence="1 2" key="1">
    <citation type="submission" date="2024-03" db="EMBL/GenBank/DDBJ databases">
        <title>Two novel species of the genus Flavobacterium exhibiting potentially degradation of complex polysaccharides.</title>
        <authorList>
            <person name="Lian X."/>
        </authorList>
    </citation>
    <scope>NUCLEOTIDE SEQUENCE [LARGE SCALE GENOMIC DNA]</scope>
    <source>
        <strain evidence="1 2">N6</strain>
    </source>
</reference>
<dbReference type="EMBL" id="JBCGDP010000003">
    <property type="protein sequence ID" value="MEM0575745.1"/>
    <property type="molecule type" value="Genomic_DNA"/>
</dbReference>
<evidence type="ECO:0000313" key="2">
    <source>
        <dbReference type="Proteomes" id="UP001468798"/>
    </source>
</evidence>
<keyword evidence="2" id="KW-1185">Reference proteome</keyword>